<keyword evidence="2" id="KW-1185">Reference proteome</keyword>
<dbReference type="AlphaFoldDB" id="E1K2F5"/>
<evidence type="ECO:0000313" key="2">
    <source>
        <dbReference type="Proteomes" id="UP000006250"/>
    </source>
</evidence>
<evidence type="ECO:0000313" key="1">
    <source>
        <dbReference type="EMBL" id="EFL49212.1"/>
    </source>
</evidence>
<dbReference type="RefSeq" id="WP_005997052.1">
    <property type="nucleotide sequence ID" value="NZ_AECZ01000056.1"/>
</dbReference>
<dbReference type="STRING" id="596151.DesfrDRAFT_4055"/>
<protein>
    <submittedName>
        <fullName evidence="1">Uncharacterized protein</fullName>
    </submittedName>
</protein>
<proteinExistence type="predicted"/>
<gene>
    <name evidence="1" type="ORF">DesfrDRAFT_4055</name>
</gene>
<dbReference type="EMBL" id="AECZ01000056">
    <property type="protein sequence ID" value="EFL49212.1"/>
    <property type="molecule type" value="Genomic_DNA"/>
</dbReference>
<sequence precursor="true">MHGRALCLRHLLVVFGLVLAAGFLARPGYGADAPMELAGIRLGETLAEAGKTVAHPETDRSFHKPYLGLAAVAPVPGYRSGYVDYGLCAKPGRIVRLKMNYADESLEFFERILEALTKRYGAPQEWRGNAFRTLRTWKWSLRAAGGEPVSLILMHYEGEDGAFTEGNSIRLAATGMVHDEEVCYDAKYKKSDAFEAARAEAAKNKKLGLDWFLPR</sequence>
<comment type="caution">
    <text evidence="1">The sequence shown here is derived from an EMBL/GenBank/DDBJ whole genome shotgun (WGS) entry which is preliminary data.</text>
</comment>
<reference evidence="1 2" key="1">
    <citation type="submission" date="2010-08" db="EMBL/GenBank/DDBJ databases">
        <title>The draft genome of Desulfovibrio fructosovorans JJ.</title>
        <authorList>
            <consortium name="US DOE Joint Genome Institute (JGI-PGF)"/>
            <person name="Lucas S."/>
            <person name="Copeland A."/>
            <person name="Lapidus A."/>
            <person name="Cheng J.-F."/>
            <person name="Bruce D."/>
            <person name="Goodwin L."/>
            <person name="Pitluck S."/>
            <person name="Land M.L."/>
            <person name="Hauser L."/>
            <person name="Chang Y.-J."/>
            <person name="Jeffries C."/>
            <person name="Wall J.D."/>
            <person name="Stahl D.A."/>
            <person name="Arkin A.P."/>
            <person name="Dehal P."/>
            <person name="Stolyar S.M."/>
            <person name="Hazen T.C."/>
            <person name="Woyke T.J."/>
        </authorList>
    </citation>
    <scope>NUCLEOTIDE SEQUENCE [LARGE SCALE GENOMIC DNA]</scope>
    <source>
        <strain evidence="1 2">JJ</strain>
    </source>
</reference>
<dbReference type="Proteomes" id="UP000006250">
    <property type="component" value="Unassembled WGS sequence"/>
</dbReference>
<dbReference type="OrthoDB" id="5456013at2"/>
<organism evidence="1 2">
    <name type="scientific">Solidesulfovibrio fructosivorans JJ]</name>
    <dbReference type="NCBI Taxonomy" id="596151"/>
    <lineage>
        <taxon>Bacteria</taxon>
        <taxon>Pseudomonadati</taxon>
        <taxon>Thermodesulfobacteriota</taxon>
        <taxon>Desulfovibrionia</taxon>
        <taxon>Desulfovibrionales</taxon>
        <taxon>Desulfovibrionaceae</taxon>
        <taxon>Solidesulfovibrio</taxon>
    </lineage>
</organism>
<dbReference type="eggNOG" id="ENOG5032S50">
    <property type="taxonomic scope" value="Bacteria"/>
</dbReference>
<accession>E1K2F5</accession>
<name>E1K2F5_SOLFR</name>